<feature type="region of interest" description="Disordered" evidence="1">
    <location>
        <begin position="68"/>
        <end position="130"/>
    </location>
</feature>
<dbReference type="GO" id="GO:0005096">
    <property type="term" value="F:GTPase activator activity"/>
    <property type="evidence" value="ECO:0007669"/>
    <property type="project" value="TreeGrafter"/>
</dbReference>
<dbReference type="SUPFAM" id="SSF47923">
    <property type="entry name" value="Ypt/Rab-GAP domain of gyp1p"/>
    <property type="match status" value="2"/>
</dbReference>
<feature type="compositionally biased region" description="Polar residues" evidence="1">
    <location>
        <begin position="105"/>
        <end position="118"/>
    </location>
</feature>
<feature type="compositionally biased region" description="Low complexity" evidence="1">
    <location>
        <begin position="77"/>
        <end position="94"/>
    </location>
</feature>
<comment type="caution">
    <text evidence="3">The sequence shown here is derived from an EMBL/GenBank/DDBJ whole genome shotgun (WGS) entry which is preliminary data.</text>
</comment>
<evidence type="ECO:0000256" key="1">
    <source>
        <dbReference type="SAM" id="MobiDB-lite"/>
    </source>
</evidence>
<feature type="compositionally biased region" description="Basic residues" evidence="1">
    <location>
        <begin position="658"/>
        <end position="670"/>
    </location>
</feature>
<dbReference type="GO" id="GO:0031267">
    <property type="term" value="F:small GTPase binding"/>
    <property type="evidence" value="ECO:0007669"/>
    <property type="project" value="TreeGrafter"/>
</dbReference>
<proteinExistence type="predicted"/>
<dbReference type="PANTHER" id="PTHR47219:SF9">
    <property type="entry name" value="GTPASE ACTIVATING PROTEIN AND CENTROSOME-ASSOCIATED, ISOFORM B"/>
    <property type="match status" value="1"/>
</dbReference>
<feature type="compositionally biased region" description="Polar residues" evidence="1">
    <location>
        <begin position="631"/>
        <end position="646"/>
    </location>
</feature>
<dbReference type="InterPro" id="IPR035969">
    <property type="entry name" value="Rab-GAP_TBC_sf"/>
</dbReference>
<dbReference type="PANTHER" id="PTHR47219">
    <property type="entry name" value="RAB GTPASE-ACTIVATING PROTEIN 1-LIKE"/>
    <property type="match status" value="1"/>
</dbReference>
<gene>
    <name evidence="3" type="ORF">OC842_002898</name>
</gene>
<feature type="region of interest" description="Disordered" evidence="1">
    <location>
        <begin position="143"/>
        <end position="259"/>
    </location>
</feature>
<dbReference type="FunFam" id="1.10.8.270:FF:000023">
    <property type="entry name" value="TBC domain-containing protein C1778.09"/>
    <property type="match status" value="1"/>
</dbReference>
<evidence type="ECO:0000313" key="4">
    <source>
        <dbReference type="Proteomes" id="UP001176521"/>
    </source>
</evidence>
<feature type="domain" description="Rab-GAP TBC" evidence="2">
    <location>
        <begin position="370"/>
        <end position="568"/>
    </location>
</feature>
<evidence type="ECO:0000259" key="2">
    <source>
        <dbReference type="PROSITE" id="PS50086"/>
    </source>
</evidence>
<feature type="region of interest" description="Disordered" evidence="1">
    <location>
        <begin position="1"/>
        <end position="28"/>
    </location>
</feature>
<dbReference type="EMBL" id="JAPDMQ010000133">
    <property type="protein sequence ID" value="KAK0533643.1"/>
    <property type="molecule type" value="Genomic_DNA"/>
</dbReference>
<organism evidence="3 4">
    <name type="scientific">Tilletia horrida</name>
    <dbReference type="NCBI Taxonomy" id="155126"/>
    <lineage>
        <taxon>Eukaryota</taxon>
        <taxon>Fungi</taxon>
        <taxon>Dikarya</taxon>
        <taxon>Basidiomycota</taxon>
        <taxon>Ustilaginomycotina</taxon>
        <taxon>Exobasidiomycetes</taxon>
        <taxon>Tilletiales</taxon>
        <taxon>Tilletiaceae</taxon>
        <taxon>Tilletia</taxon>
    </lineage>
</organism>
<dbReference type="InterPro" id="IPR050302">
    <property type="entry name" value="Rab_GAP_TBC_domain"/>
</dbReference>
<keyword evidence="4" id="KW-1185">Reference proteome</keyword>
<feature type="region of interest" description="Disordered" evidence="1">
    <location>
        <begin position="603"/>
        <end position="707"/>
    </location>
</feature>
<sequence>MLSPERAPNGVIGASHDNPSESWTGPGDLEGALIRRTYAHFDVVGVPGDGVEDGIELTRERTHPLPFAWSDERRSPSRVSNVRPAGAAAAAAPAEGPPRPPYATAHSNASALSTSSNDAPRASTGFKPKSLILSPHRTVISIGGLPSPSAQSHATTVSDYMSAGTAGEDSPPQRSQQPSPPQVNITPATPTLDTTRLSLSMTPSPPTENGGPSRNGANGDHAPPSSASTTSEPQSPASPSFFPVGAARSNQQQLENEEEEALLEQRLRSTDRYGFFSNSLSTSSHAKAVVLPSGSEIPDPVHTALERREQARVSRQRERIRIDKWARMLTVSKRDNGGNAMLYTFRNKAGISSTAGTGKSKKLRRRCYKGIPDRWRSAAWLALLERRASEPTVFGGQQPAFSELVARYDRLLGQPSPYDVQIDLDVPRTMSGHVLFHTRYGQGQRALFHVLHAFSLHCPDCGYCQGMGPIAASLLCYFEPSRAYAAMVRLHDAHRLHTIFAPGFPGLVENFYVQEQLIKWLFPSLHAMLDEHYIDSSSYATKWYITLFVNTVPFETQLRMWDIIFLDGQDALVGIALGVLWGIQNRLAIGDEIDFDTEPFVDLPTEEESPAHTTHLGTVSRGASEVGLDSHGQTASRRTNGSSAASSAIEGDGGRNGRPPRRRRERRVQKKSSTVSERLRPKANGKTPPASHLQPSEGGGGGGSRTPSFESVLGALTSYIIPASDSALIHWVSDLMNRADVRARMKAARAEWAVKQKALNAAK</sequence>
<dbReference type="Gene3D" id="1.10.8.270">
    <property type="entry name" value="putative rabgap domain of human tbc1 domain family member 14 like domains"/>
    <property type="match status" value="1"/>
</dbReference>
<dbReference type="Proteomes" id="UP001176521">
    <property type="component" value="Unassembled WGS sequence"/>
</dbReference>
<dbReference type="PROSITE" id="PS50086">
    <property type="entry name" value="TBC_RABGAP"/>
    <property type="match status" value="1"/>
</dbReference>
<dbReference type="SMART" id="SM00164">
    <property type="entry name" value="TBC"/>
    <property type="match status" value="1"/>
</dbReference>
<feature type="compositionally biased region" description="Low complexity" evidence="1">
    <location>
        <begin position="222"/>
        <end position="240"/>
    </location>
</feature>
<evidence type="ECO:0000313" key="3">
    <source>
        <dbReference type="EMBL" id="KAK0533643.1"/>
    </source>
</evidence>
<protein>
    <recommendedName>
        <fullName evidence="2">Rab-GAP TBC domain-containing protein</fullName>
    </recommendedName>
</protein>
<dbReference type="Pfam" id="PF00566">
    <property type="entry name" value="RabGAP-TBC"/>
    <property type="match status" value="1"/>
</dbReference>
<feature type="compositionally biased region" description="Polar residues" evidence="1">
    <location>
        <begin position="183"/>
        <end position="202"/>
    </location>
</feature>
<name>A0AAN6GCA0_9BASI</name>
<reference evidence="3" key="1">
    <citation type="journal article" date="2023" name="PhytoFront">
        <title>Draft Genome Resources of Seven Strains of Tilletia horrida, Causal Agent of Kernel Smut of Rice.</title>
        <authorList>
            <person name="Khanal S."/>
            <person name="Antony Babu S."/>
            <person name="Zhou X.G."/>
        </authorList>
    </citation>
    <scope>NUCLEOTIDE SEQUENCE</scope>
    <source>
        <strain evidence="3">TX3</strain>
    </source>
</reference>
<feature type="compositionally biased region" description="Polar residues" evidence="1">
    <location>
        <begin position="148"/>
        <end position="159"/>
    </location>
</feature>
<accession>A0AAN6GCA0</accession>
<dbReference type="AlphaFoldDB" id="A0AAN6GCA0"/>
<dbReference type="Gene3D" id="1.10.472.80">
    <property type="entry name" value="Ypt/Rab-GAP domain of gyp1p, domain 3"/>
    <property type="match status" value="1"/>
</dbReference>
<dbReference type="InterPro" id="IPR000195">
    <property type="entry name" value="Rab-GAP-TBC_dom"/>
</dbReference>